<keyword evidence="8" id="KW-0808">Transferase</keyword>
<dbReference type="GO" id="GO:0006107">
    <property type="term" value="P:oxaloacetate metabolic process"/>
    <property type="evidence" value="ECO:0007669"/>
    <property type="project" value="TreeGrafter"/>
</dbReference>
<gene>
    <name evidence="8" type="ORF">DB88DRAFT_486116</name>
</gene>
<evidence type="ECO:0000313" key="8">
    <source>
        <dbReference type="EMBL" id="KAK1924602.1"/>
    </source>
</evidence>
<dbReference type="SUPFAM" id="SSF51621">
    <property type="entry name" value="Phosphoenolpyruvate/pyruvate domain"/>
    <property type="match status" value="1"/>
</dbReference>
<feature type="region of interest" description="Disordered" evidence="6">
    <location>
        <begin position="1"/>
        <end position="22"/>
    </location>
</feature>
<feature type="binding site" evidence="5">
    <location>
        <position position="186"/>
    </location>
    <ligand>
        <name>Mg(2+)</name>
        <dbReference type="ChEBI" id="CHEBI:18420"/>
    </ligand>
</feature>
<feature type="domain" description="HpcH/HpaI aldolase/citrate lyase" evidence="7">
    <location>
        <begin position="31"/>
        <end position="254"/>
    </location>
</feature>
<evidence type="ECO:0000259" key="7">
    <source>
        <dbReference type="Pfam" id="PF03328"/>
    </source>
</evidence>
<accession>A0AAD9FR01</accession>
<comment type="cofactor">
    <cofactor evidence="1">
        <name>Mg(2+)</name>
        <dbReference type="ChEBI" id="CHEBI:18420"/>
    </cofactor>
</comment>
<evidence type="ECO:0000256" key="2">
    <source>
        <dbReference type="ARBA" id="ARBA00022723"/>
    </source>
</evidence>
<dbReference type="EMBL" id="JAODAN010000004">
    <property type="protein sequence ID" value="KAK1924602.1"/>
    <property type="molecule type" value="Genomic_DNA"/>
</dbReference>
<feature type="binding site" evidence="4">
    <location>
        <position position="158"/>
    </location>
    <ligand>
        <name>substrate</name>
    </ligand>
</feature>
<keyword evidence="2 5" id="KW-0479">Metal-binding</keyword>
<feature type="compositionally biased region" description="Low complexity" evidence="6">
    <location>
        <begin position="1"/>
        <end position="17"/>
    </location>
</feature>
<dbReference type="Pfam" id="PF03328">
    <property type="entry name" value="HpcH_HpaI"/>
    <property type="match status" value="1"/>
</dbReference>
<evidence type="ECO:0000256" key="1">
    <source>
        <dbReference type="ARBA" id="ARBA00001946"/>
    </source>
</evidence>
<dbReference type="InterPro" id="IPR015813">
    <property type="entry name" value="Pyrv/PenolPyrv_kinase-like_dom"/>
</dbReference>
<feature type="binding site" evidence="4">
    <location>
        <position position="92"/>
    </location>
    <ligand>
        <name>substrate</name>
    </ligand>
</feature>
<dbReference type="PIRSF" id="PIRSF015582">
    <property type="entry name" value="Cit_lyase_B"/>
    <property type="match status" value="1"/>
</dbReference>
<dbReference type="AlphaFoldDB" id="A0AAD9FR01"/>
<dbReference type="Gene3D" id="3.20.20.60">
    <property type="entry name" value="Phosphoenolpyruvate-binding domains"/>
    <property type="match status" value="1"/>
</dbReference>
<evidence type="ECO:0000256" key="3">
    <source>
        <dbReference type="ARBA" id="ARBA00022842"/>
    </source>
</evidence>
<evidence type="ECO:0000256" key="6">
    <source>
        <dbReference type="SAM" id="MobiDB-lite"/>
    </source>
</evidence>
<dbReference type="InterPro" id="IPR005000">
    <property type="entry name" value="Aldolase/citrate-lyase_domain"/>
</dbReference>
<sequence>MSVLRSLRMSSSTLPSTQRYLSTGRVPVSRRAMLYVPGSNPRMLEKSLTSPADCVAYDLEDAVSVNQKAEARRLVSDLLNSDRRPRGEVMVRVNAVGTGLEQADLEAVLPSRHIEALALPKTTTPEHMRYLIAQIEKFAPREKHAGGQRALKVIAMIENARGMMGLKEIIEAGRGYIDGLLFAAEDYCADVGIIRTPNRIEMLYPRSQLVTAAKAYGLQAIDLVCVNYKDEAALREESEEGRRLGFEGKQAIHPAQVEVIHRAFAPSSEDIAKAQRIKETFEESEKQGKGAYGLEGVMIDAPVYKQALKVLSKAAAAGLV</sequence>
<organism evidence="8 9">
    <name type="scientific">Papiliotrema laurentii</name>
    <name type="common">Cryptococcus laurentii</name>
    <dbReference type="NCBI Taxonomy" id="5418"/>
    <lineage>
        <taxon>Eukaryota</taxon>
        <taxon>Fungi</taxon>
        <taxon>Dikarya</taxon>
        <taxon>Basidiomycota</taxon>
        <taxon>Agaricomycotina</taxon>
        <taxon>Tremellomycetes</taxon>
        <taxon>Tremellales</taxon>
        <taxon>Rhynchogastremaceae</taxon>
        <taxon>Papiliotrema</taxon>
    </lineage>
</organism>
<protein>
    <submittedName>
        <fullName evidence="8">Pyruvate/Phosphoenolpyruvate kinase-like domain-containing protein</fullName>
    </submittedName>
</protein>
<evidence type="ECO:0000313" key="9">
    <source>
        <dbReference type="Proteomes" id="UP001182556"/>
    </source>
</evidence>
<dbReference type="PANTHER" id="PTHR32308">
    <property type="entry name" value="LYASE BETA SUBUNIT, PUTATIVE (AFU_ORTHOLOGUE AFUA_4G13030)-RELATED"/>
    <property type="match status" value="1"/>
</dbReference>
<keyword evidence="9" id="KW-1185">Reference proteome</keyword>
<evidence type="ECO:0000256" key="4">
    <source>
        <dbReference type="PIRSR" id="PIRSR015582-1"/>
    </source>
</evidence>
<feature type="binding site" evidence="5">
    <location>
        <position position="158"/>
    </location>
    <ligand>
        <name>Mg(2+)</name>
        <dbReference type="ChEBI" id="CHEBI:18420"/>
    </ligand>
</feature>
<dbReference type="Proteomes" id="UP001182556">
    <property type="component" value="Unassembled WGS sequence"/>
</dbReference>
<dbReference type="InterPro" id="IPR040442">
    <property type="entry name" value="Pyrv_kinase-like_dom_sf"/>
</dbReference>
<comment type="caution">
    <text evidence="8">The sequence shown here is derived from an EMBL/GenBank/DDBJ whole genome shotgun (WGS) entry which is preliminary data.</text>
</comment>
<proteinExistence type="predicted"/>
<dbReference type="InterPro" id="IPR011206">
    <property type="entry name" value="Citrate_lyase_beta/mcl1/mcl2"/>
</dbReference>
<keyword evidence="8" id="KW-0670">Pyruvate</keyword>
<keyword evidence="8" id="KW-0418">Kinase</keyword>
<name>A0AAD9FR01_PAPLA</name>
<reference evidence="8" key="1">
    <citation type="submission" date="2023-02" db="EMBL/GenBank/DDBJ databases">
        <title>Identification and recombinant expression of a fungal hydrolase from Papiliotrema laurentii that hydrolyzes apple cutin and clears colloidal polyester polyurethane.</title>
        <authorList>
            <consortium name="DOE Joint Genome Institute"/>
            <person name="Roman V.A."/>
            <person name="Bojanowski C."/>
            <person name="Crable B.R."/>
            <person name="Wagner D.N."/>
            <person name="Hung C.S."/>
            <person name="Nadeau L.J."/>
            <person name="Schratz L."/>
            <person name="Haridas S."/>
            <person name="Pangilinan J."/>
            <person name="Lipzen A."/>
            <person name="Na H."/>
            <person name="Yan M."/>
            <person name="Ng V."/>
            <person name="Grigoriev I.V."/>
            <person name="Spatafora J.W."/>
            <person name="Barlow D."/>
            <person name="Biffinger J."/>
            <person name="Kelley-Loughnane N."/>
            <person name="Varaljay V.A."/>
            <person name="Crookes-Goodson W.J."/>
        </authorList>
    </citation>
    <scope>NUCLEOTIDE SEQUENCE</scope>
    <source>
        <strain evidence="8">5307AH</strain>
    </source>
</reference>
<dbReference type="PANTHER" id="PTHR32308:SF0">
    <property type="entry name" value="HPCH_HPAI ALDOLASE_CITRATE LYASE DOMAIN-CONTAINING PROTEIN"/>
    <property type="match status" value="1"/>
</dbReference>
<evidence type="ECO:0000256" key="5">
    <source>
        <dbReference type="PIRSR" id="PIRSR015582-2"/>
    </source>
</evidence>
<dbReference type="GO" id="GO:0016301">
    <property type="term" value="F:kinase activity"/>
    <property type="evidence" value="ECO:0007669"/>
    <property type="project" value="UniProtKB-KW"/>
</dbReference>
<keyword evidence="3 5" id="KW-0460">Magnesium</keyword>
<dbReference type="GO" id="GO:0000287">
    <property type="term" value="F:magnesium ion binding"/>
    <property type="evidence" value="ECO:0007669"/>
    <property type="project" value="TreeGrafter"/>
</dbReference>